<gene>
    <name evidence="1" type="ORF">NCTC11227_02275</name>
</gene>
<name>A0A378QCF7_9GAMM</name>
<dbReference type="RefSeq" id="WP_063515067.1">
    <property type="nucleotide sequence ID" value="NZ_CP011159.1"/>
</dbReference>
<dbReference type="Proteomes" id="UP000255102">
    <property type="component" value="Unassembled WGS sequence"/>
</dbReference>
<reference evidence="1 2" key="1">
    <citation type="submission" date="2018-06" db="EMBL/GenBank/DDBJ databases">
        <authorList>
            <consortium name="Pathogen Informatics"/>
            <person name="Doyle S."/>
        </authorList>
    </citation>
    <scope>NUCLEOTIDE SEQUENCE [LARGE SCALE GENOMIC DNA]</scope>
    <source>
        <strain evidence="1 2">NCTC11227</strain>
    </source>
</reference>
<evidence type="ECO:0000313" key="2">
    <source>
        <dbReference type="Proteomes" id="UP000255102"/>
    </source>
</evidence>
<dbReference type="EMBL" id="UGPW01000002">
    <property type="protein sequence ID" value="STY98599.1"/>
    <property type="molecule type" value="Genomic_DNA"/>
</dbReference>
<sequence>MNTYPIAQAAQNPMNAFNNFLATVKNKSLYQSIFESRKAQCGDNSQLAYYFTEFNGMIFVKSFNDGVIGVGFANKAKNPAFRYFFKTLQDLTAFVQNWANNVLKIVQRKQERQAQKKLEKQQMKNAQDVLNVGDVFICVWGYEQTNVDYYQVVGFKGKKTLLLKEIAKSFQKENPNMSGTCLPSVNDFIDDEIIQKQVSISKNQNGVISARININSCCSASLKLKDEKGNYKEDYYSRYY</sequence>
<evidence type="ECO:0000313" key="1">
    <source>
        <dbReference type="EMBL" id="STY98599.1"/>
    </source>
</evidence>
<organism evidence="1 2">
    <name type="scientific">Moraxella ovis</name>
    <dbReference type="NCBI Taxonomy" id="29433"/>
    <lineage>
        <taxon>Bacteria</taxon>
        <taxon>Pseudomonadati</taxon>
        <taxon>Pseudomonadota</taxon>
        <taxon>Gammaproteobacteria</taxon>
        <taxon>Moraxellales</taxon>
        <taxon>Moraxellaceae</taxon>
        <taxon>Moraxella</taxon>
    </lineage>
</organism>
<accession>A0A378QCF7</accession>
<dbReference type="AlphaFoldDB" id="A0A378QCF7"/>
<protein>
    <submittedName>
        <fullName evidence="1">Uncharacterized protein</fullName>
    </submittedName>
</protein>
<proteinExistence type="predicted"/>